<protein>
    <submittedName>
        <fullName evidence="1">Plasmid stabilization system protein</fullName>
    </submittedName>
</protein>
<dbReference type="AlphaFoldDB" id="F0RXD3"/>
<gene>
    <name evidence="1" type="ordered locus">SpiBuddy_0141</name>
</gene>
<sequence>MKYRVIMSRKADEMLVVHVRFLAQVSISAAKILRNEVAFVLKSFEDNPYLYQLEADLNLPAGKYRRAVFVKRYKAVFFISGDTVYVDAIVDCRQEYRTT</sequence>
<keyword evidence="2" id="KW-1185">Reference proteome</keyword>
<dbReference type="Proteomes" id="UP000008466">
    <property type="component" value="Chromosome"/>
</dbReference>
<dbReference type="EMBL" id="CP002541">
    <property type="protein sequence ID" value="ADY11983.1"/>
    <property type="molecule type" value="Genomic_DNA"/>
</dbReference>
<reference evidence="2" key="1">
    <citation type="submission" date="2011-02" db="EMBL/GenBank/DDBJ databases">
        <title>Complete sequence of Spirochaeta sp. Buddy.</title>
        <authorList>
            <person name="Lucas S."/>
            <person name="Copeland A."/>
            <person name="Lapidus A."/>
            <person name="Cheng J.-F."/>
            <person name="Goodwin L."/>
            <person name="Pitluck S."/>
            <person name="Zeytun A."/>
            <person name="Detter J.C."/>
            <person name="Han C."/>
            <person name="Tapia R."/>
            <person name="Land M."/>
            <person name="Hauser L."/>
            <person name="Kyrpides N."/>
            <person name="Ivanova N."/>
            <person name="Mikhailova N."/>
            <person name="Pagani I."/>
            <person name="Ritalahti K.M."/>
            <person name="Loeffler F.E."/>
            <person name="Woyke T."/>
        </authorList>
    </citation>
    <scope>NUCLEOTIDE SEQUENCE [LARGE SCALE GENOMIC DNA]</scope>
    <source>
        <strain evidence="2">ATCC BAA-1886 / DSM 22777 / Buddy</strain>
    </source>
</reference>
<name>F0RXD3_SPHGB</name>
<dbReference type="eggNOG" id="COG3668">
    <property type="taxonomic scope" value="Bacteria"/>
</dbReference>
<dbReference type="OrthoDB" id="1100355at2"/>
<dbReference type="STRING" id="158189.SpiBuddy_0141"/>
<dbReference type="Gene3D" id="3.30.2310.20">
    <property type="entry name" value="RelE-like"/>
    <property type="match status" value="1"/>
</dbReference>
<organism evidence="1 2">
    <name type="scientific">Sphaerochaeta globosa (strain ATCC BAA-1886 / DSM 22777 / Buddy)</name>
    <name type="common">Spirochaeta sp. (strain Buddy)</name>
    <dbReference type="NCBI Taxonomy" id="158189"/>
    <lineage>
        <taxon>Bacteria</taxon>
        <taxon>Pseudomonadati</taxon>
        <taxon>Spirochaetota</taxon>
        <taxon>Spirochaetia</taxon>
        <taxon>Spirochaetales</taxon>
        <taxon>Sphaerochaetaceae</taxon>
        <taxon>Sphaerochaeta</taxon>
    </lineage>
</organism>
<dbReference type="KEGG" id="sbu:SpiBuddy_0141"/>
<dbReference type="InterPro" id="IPR035093">
    <property type="entry name" value="RelE/ParE_toxin_dom_sf"/>
</dbReference>
<proteinExistence type="predicted"/>
<dbReference type="HOGENOM" id="CLU_147162_8_4_12"/>
<accession>F0RXD3</accession>
<evidence type="ECO:0000313" key="2">
    <source>
        <dbReference type="Proteomes" id="UP000008466"/>
    </source>
</evidence>
<evidence type="ECO:0000313" key="1">
    <source>
        <dbReference type="EMBL" id="ADY11983.1"/>
    </source>
</evidence>